<keyword evidence="2" id="KW-1133">Transmembrane helix</keyword>
<proteinExistence type="predicted"/>
<evidence type="ECO:0000256" key="1">
    <source>
        <dbReference type="SAM" id="MobiDB-lite"/>
    </source>
</evidence>
<reference evidence="3 4" key="1">
    <citation type="submission" date="2024-09" db="EMBL/GenBank/DDBJ databases">
        <authorList>
            <person name="Lee S.D."/>
        </authorList>
    </citation>
    <scope>NUCLEOTIDE SEQUENCE [LARGE SCALE GENOMIC DNA]</scope>
    <source>
        <strain evidence="3 4">N8-3</strain>
    </source>
</reference>
<feature type="transmembrane region" description="Helical" evidence="2">
    <location>
        <begin position="115"/>
        <end position="136"/>
    </location>
</feature>
<feature type="transmembrane region" description="Helical" evidence="2">
    <location>
        <begin position="21"/>
        <end position="44"/>
    </location>
</feature>
<evidence type="ECO:0000256" key="2">
    <source>
        <dbReference type="SAM" id="Phobius"/>
    </source>
</evidence>
<keyword evidence="4" id="KW-1185">Reference proteome</keyword>
<feature type="transmembrane region" description="Helical" evidence="2">
    <location>
        <begin position="227"/>
        <end position="248"/>
    </location>
</feature>
<gene>
    <name evidence="3" type="ORF">ACEZDE_10415</name>
</gene>
<dbReference type="EMBL" id="JBHFAB010000006">
    <property type="protein sequence ID" value="MFC1417057.1"/>
    <property type="molecule type" value="Genomic_DNA"/>
</dbReference>
<accession>A0ABV6VTH0</accession>
<feature type="region of interest" description="Disordered" evidence="1">
    <location>
        <begin position="509"/>
        <end position="541"/>
    </location>
</feature>
<name>A0ABV6VTH0_9ACTN</name>
<feature type="transmembrane region" description="Helical" evidence="2">
    <location>
        <begin position="480"/>
        <end position="499"/>
    </location>
</feature>
<feature type="transmembrane region" description="Helical" evidence="2">
    <location>
        <begin position="456"/>
        <end position="474"/>
    </location>
</feature>
<sequence length="541" mass="59177">MPTAVRAVTRGWGRLSASGRLALSVFLLCQAVLLVHWAAFYPALYSPDSFTYVWQVSTGNWVSDHSIAYDALIWLSLKGTGSVAVLTLLQTLTASLFLADIAVSLHRIGVRARWTVAAAVAAVVMPSMGTFMVFLWKDVPYVLFSMLVFSGCIRAGEFAAARVKQARATGVRVKAVPLDRPAARAALWRVTAGFTGILVFRNNGYPAIIIIAVGLLLLVRGLGLKFLVAGIATTVMALVLTLFVYPAVGVKLPHEDAVIALNVADIAVAYKESPSSFTPADLKVMEAVAPLSHWKGRAANCWDADWAMAPPMNRPAVTANGSELLSLWSRVLTRTPQDVIGARLCRSQIAWGITSGPKSLQGETNIKIPWVTKSMLHWTYDHANWSYHGTNIKQSPYYHVLKKQTPLSDRLNKWERTYSLDSATMAWQWFVWRGAIWAYLCYALVLRVAWVRRSKVWLTLLLPTLGLQLTVIAANPAQVWRYMAGPLIIGVMSLPLATVTRRRDRALAASVPEQDSAGDAARDVAVPGQSGQEIIATGQPS</sequence>
<protein>
    <submittedName>
        <fullName evidence="3">Uncharacterized protein</fullName>
    </submittedName>
</protein>
<keyword evidence="2" id="KW-0472">Membrane</keyword>
<dbReference type="Proteomes" id="UP001592531">
    <property type="component" value="Unassembled WGS sequence"/>
</dbReference>
<feature type="transmembrane region" description="Helical" evidence="2">
    <location>
        <begin position="205"/>
        <end position="222"/>
    </location>
</feature>
<keyword evidence="2" id="KW-0812">Transmembrane</keyword>
<evidence type="ECO:0000313" key="4">
    <source>
        <dbReference type="Proteomes" id="UP001592531"/>
    </source>
</evidence>
<comment type="caution">
    <text evidence="3">The sequence shown here is derived from an EMBL/GenBank/DDBJ whole genome shotgun (WGS) entry which is preliminary data.</text>
</comment>
<feature type="transmembrane region" description="Helical" evidence="2">
    <location>
        <begin position="430"/>
        <end position="449"/>
    </location>
</feature>
<organism evidence="3 4">
    <name type="scientific">Streptacidiphilus cavernicola</name>
    <dbReference type="NCBI Taxonomy" id="3342716"/>
    <lineage>
        <taxon>Bacteria</taxon>
        <taxon>Bacillati</taxon>
        <taxon>Actinomycetota</taxon>
        <taxon>Actinomycetes</taxon>
        <taxon>Kitasatosporales</taxon>
        <taxon>Streptomycetaceae</taxon>
        <taxon>Streptacidiphilus</taxon>
    </lineage>
</organism>
<dbReference type="RefSeq" id="WP_380534831.1">
    <property type="nucleotide sequence ID" value="NZ_JBHFAB010000006.1"/>
</dbReference>
<feature type="transmembrane region" description="Helical" evidence="2">
    <location>
        <begin position="83"/>
        <end position="103"/>
    </location>
</feature>
<evidence type="ECO:0000313" key="3">
    <source>
        <dbReference type="EMBL" id="MFC1417057.1"/>
    </source>
</evidence>